<evidence type="ECO:0000313" key="1">
    <source>
        <dbReference type="EMBL" id="MDI3386410.1"/>
    </source>
</evidence>
<reference evidence="1 2" key="1">
    <citation type="submission" date="2023-05" db="EMBL/GenBank/DDBJ databases">
        <title>Draft genome sequence of Streptomyces sp. B-S-A8 isolated from a cave soil in Thailand.</title>
        <authorList>
            <person name="Chamroensaksri N."/>
            <person name="Muangham S."/>
        </authorList>
    </citation>
    <scope>NUCLEOTIDE SEQUENCE [LARGE SCALE GENOMIC DNA]</scope>
    <source>
        <strain evidence="1 2">B-S-A8</strain>
    </source>
</reference>
<gene>
    <name evidence="1" type="ORF">QIS99_09310</name>
</gene>
<sequence>MLRTVIREAGPEALERHWPSTEDGLNVVRRLCRVPATPAEGLTSPAGRS</sequence>
<organism evidence="1 2">
    <name type="scientific">Streptomyces solicavernae</name>
    <dbReference type="NCBI Taxonomy" id="3043614"/>
    <lineage>
        <taxon>Bacteria</taxon>
        <taxon>Bacillati</taxon>
        <taxon>Actinomycetota</taxon>
        <taxon>Actinomycetes</taxon>
        <taxon>Kitasatosporales</taxon>
        <taxon>Streptomycetaceae</taxon>
        <taxon>Streptomyces</taxon>
    </lineage>
</organism>
<evidence type="ECO:0000313" key="2">
    <source>
        <dbReference type="Proteomes" id="UP001224661"/>
    </source>
</evidence>
<protein>
    <submittedName>
        <fullName evidence="1">Uncharacterized protein</fullName>
    </submittedName>
</protein>
<comment type="caution">
    <text evidence="1">The sequence shown here is derived from an EMBL/GenBank/DDBJ whole genome shotgun (WGS) entry which is preliminary data.</text>
</comment>
<dbReference type="RefSeq" id="WP_282512265.1">
    <property type="nucleotide sequence ID" value="NZ_JASCIR010000005.1"/>
</dbReference>
<dbReference type="Proteomes" id="UP001224661">
    <property type="component" value="Unassembled WGS sequence"/>
</dbReference>
<proteinExistence type="predicted"/>
<keyword evidence="2" id="KW-1185">Reference proteome</keyword>
<name>A0ABT6RPU6_9ACTN</name>
<accession>A0ABT6RPU6</accession>
<dbReference type="EMBL" id="JASCIR010000005">
    <property type="protein sequence ID" value="MDI3386410.1"/>
    <property type="molecule type" value="Genomic_DNA"/>
</dbReference>